<feature type="region of interest" description="Disordered" evidence="1">
    <location>
        <begin position="42"/>
        <end position="68"/>
    </location>
</feature>
<name>A0AAV0GFP5_9ASTE</name>
<evidence type="ECO:0000256" key="1">
    <source>
        <dbReference type="SAM" id="MobiDB-lite"/>
    </source>
</evidence>
<dbReference type="EMBL" id="CAMAPF010001104">
    <property type="protein sequence ID" value="CAH9146413.1"/>
    <property type="molecule type" value="Genomic_DNA"/>
</dbReference>
<comment type="caution">
    <text evidence="2">The sequence shown here is derived from an EMBL/GenBank/DDBJ whole genome shotgun (WGS) entry which is preliminary data.</text>
</comment>
<protein>
    <submittedName>
        <fullName evidence="2">Uncharacterized protein</fullName>
    </submittedName>
</protein>
<keyword evidence="3" id="KW-1185">Reference proteome</keyword>
<reference evidence="2" key="1">
    <citation type="submission" date="2022-07" db="EMBL/GenBank/DDBJ databases">
        <authorList>
            <person name="Macas J."/>
            <person name="Novak P."/>
            <person name="Neumann P."/>
        </authorList>
    </citation>
    <scope>NUCLEOTIDE SEQUENCE</scope>
</reference>
<organism evidence="2 3">
    <name type="scientific">Cuscuta epithymum</name>
    <dbReference type="NCBI Taxonomy" id="186058"/>
    <lineage>
        <taxon>Eukaryota</taxon>
        <taxon>Viridiplantae</taxon>
        <taxon>Streptophyta</taxon>
        <taxon>Embryophyta</taxon>
        <taxon>Tracheophyta</taxon>
        <taxon>Spermatophyta</taxon>
        <taxon>Magnoliopsida</taxon>
        <taxon>eudicotyledons</taxon>
        <taxon>Gunneridae</taxon>
        <taxon>Pentapetalae</taxon>
        <taxon>asterids</taxon>
        <taxon>lamiids</taxon>
        <taxon>Solanales</taxon>
        <taxon>Convolvulaceae</taxon>
        <taxon>Cuscuteae</taxon>
        <taxon>Cuscuta</taxon>
        <taxon>Cuscuta subgen. Cuscuta</taxon>
    </lineage>
</organism>
<dbReference type="Proteomes" id="UP001152523">
    <property type="component" value="Unassembled WGS sequence"/>
</dbReference>
<sequence length="107" mass="11796">MYDPSSKVKFIIPSKSMIPNASNNTASITNIMTRSIPTTKSIRYSTSNNHGSDTTVGEYTTPTSSRITSSKDSCTLTHPLLTQRINLTISLCIIQLKCTRDILQVNE</sequence>
<proteinExistence type="predicted"/>
<gene>
    <name evidence="2" type="ORF">CEPIT_LOCUS42970</name>
</gene>
<dbReference type="AlphaFoldDB" id="A0AAV0GFP5"/>
<evidence type="ECO:0000313" key="2">
    <source>
        <dbReference type="EMBL" id="CAH9146413.1"/>
    </source>
</evidence>
<evidence type="ECO:0000313" key="3">
    <source>
        <dbReference type="Proteomes" id="UP001152523"/>
    </source>
</evidence>
<accession>A0AAV0GFP5</accession>